<dbReference type="CDD" id="cd20736">
    <property type="entry name" value="PoNe_Nuclease"/>
    <property type="match status" value="1"/>
</dbReference>
<accession>A0ABV1EKT8</accession>
<keyword evidence="4" id="KW-1185">Reference proteome</keyword>
<sequence>MSRVDTNLLGRWGEALVAEDLRQKGYHILAAGYRTRFGEIDLIASTGQYLIFTEVKLRKNNCFASAREAVGPAKQRRLRASAELWLSEHGTGGLQPRFDVAEVYAPEGMSTRHPSIEYIENAF</sequence>
<dbReference type="NCBIfam" id="NF009150">
    <property type="entry name" value="PRK12497.1-3"/>
    <property type="match status" value="1"/>
</dbReference>
<dbReference type="EMBL" id="JBBMFT010000001">
    <property type="protein sequence ID" value="MEQ2455204.1"/>
    <property type="molecule type" value="Genomic_DNA"/>
</dbReference>
<dbReference type="Pfam" id="PF02021">
    <property type="entry name" value="UPF0102"/>
    <property type="match status" value="1"/>
</dbReference>
<dbReference type="Proteomes" id="UP001440599">
    <property type="component" value="Unassembled WGS sequence"/>
</dbReference>
<dbReference type="HAMAP" id="MF_00048">
    <property type="entry name" value="UPF0102"/>
    <property type="match status" value="1"/>
</dbReference>
<dbReference type="PANTHER" id="PTHR34039:SF1">
    <property type="entry name" value="UPF0102 PROTEIN YRAN"/>
    <property type="match status" value="1"/>
</dbReference>
<dbReference type="PANTHER" id="PTHR34039">
    <property type="entry name" value="UPF0102 PROTEIN YRAN"/>
    <property type="match status" value="1"/>
</dbReference>
<proteinExistence type="inferred from homology"/>
<protein>
    <recommendedName>
        <fullName evidence="2">UPF0102 protein WMO45_01610</fullName>
    </recommendedName>
</protein>
<name>A0ABV1EKT8_9FIRM</name>
<evidence type="ECO:0000313" key="3">
    <source>
        <dbReference type="EMBL" id="MEQ2455204.1"/>
    </source>
</evidence>
<dbReference type="InterPro" id="IPR003509">
    <property type="entry name" value="UPF0102_YraN-like"/>
</dbReference>
<gene>
    <name evidence="3" type="ORF">WMO45_01610</name>
</gene>
<dbReference type="InterPro" id="IPR011856">
    <property type="entry name" value="tRNA_endonuc-like_dom_sf"/>
</dbReference>
<dbReference type="SUPFAM" id="SSF52980">
    <property type="entry name" value="Restriction endonuclease-like"/>
    <property type="match status" value="1"/>
</dbReference>
<dbReference type="Gene3D" id="3.40.1350.10">
    <property type="match status" value="1"/>
</dbReference>
<dbReference type="InterPro" id="IPR011335">
    <property type="entry name" value="Restrct_endonuc-II-like"/>
</dbReference>
<reference evidence="3 4" key="1">
    <citation type="submission" date="2024-03" db="EMBL/GenBank/DDBJ databases">
        <title>Human intestinal bacterial collection.</title>
        <authorList>
            <person name="Pauvert C."/>
            <person name="Hitch T.C.A."/>
            <person name="Clavel T."/>
        </authorList>
    </citation>
    <scope>NUCLEOTIDE SEQUENCE [LARGE SCALE GENOMIC DNA]</scope>
    <source>
        <strain evidence="3 4">CLA-AP-H34</strain>
    </source>
</reference>
<comment type="caution">
    <text evidence="3">The sequence shown here is derived from an EMBL/GenBank/DDBJ whole genome shotgun (WGS) entry which is preliminary data.</text>
</comment>
<comment type="similarity">
    <text evidence="1 2">Belongs to the UPF0102 family.</text>
</comment>
<evidence type="ECO:0000256" key="1">
    <source>
        <dbReference type="ARBA" id="ARBA00006738"/>
    </source>
</evidence>
<evidence type="ECO:0000256" key="2">
    <source>
        <dbReference type="HAMAP-Rule" id="MF_00048"/>
    </source>
</evidence>
<evidence type="ECO:0000313" key="4">
    <source>
        <dbReference type="Proteomes" id="UP001440599"/>
    </source>
</evidence>
<dbReference type="RefSeq" id="WP_349138899.1">
    <property type="nucleotide sequence ID" value="NZ_JBBMFT010000001.1"/>
</dbReference>
<organism evidence="3 4">
    <name type="scientific">Flavonifractor hominis</name>
    <dbReference type="NCBI Taxonomy" id="3133178"/>
    <lineage>
        <taxon>Bacteria</taxon>
        <taxon>Bacillati</taxon>
        <taxon>Bacillota</taxon>
        <taxon>Clostridia</taxon>
        <taxon>Eubacteriales</taxon>
        <taxon>Oscillospiraceae</taxon>
        <taxon>Flavonifractor</taxon>
    </lineage>
</organism>